<keyword evidence="2" id="KW-1185">Reference proteome</keyword>
<dbReference type="Proteomes" id="UP000190341">
    <property type="component" value="Unassembled WGS sequence"/>
</dbReference>
<dbReference type="AlphaFoldDB" id="A0A1T5LVR5"/>
<protein>
    <submittedName>
        <fullName evidence="1">Uncharacterized protein</fullName>
    </submittedName>
</protein>
<proteinExistence type="predicted"/>
<gene>
    <name evidence="1" type="ORF">SAMN06296058_3201</name>
</gene>
<dbReference type="EMBL" id="FUZV01000002">
    <property type="protein sequence ID" value="SKC80086.1"/>
    <property type="molecule type" value="Genomic_DNA"/>
</dbReference>
<evidence type="ECO:0000313" key="1">
    <source>
        <dbReference type="EMBL" id="SKC80086.1"/>
    </source>
</evidence>
<name>A0A1T5LVR5_9GAMM</name>
<reference evidence="1 2" key="1">
    <citation type="submission" date="2017-02" db="EMBL/GenBank/DDBJ databases">
        <authorList>
            <person name="Peterson S.W."/>
        </authorList>
    </citation>
    <scope>NUCLEOTIDE SEQUENCE [LARGE SCALE GENOMIC DNA]</scope>
    <source>
        <strain evidence="1 2">P15</strain>
    </source>
</reference>
<organism evidence="1 2">
    <name type="scientific">Pseudoxanthomonas indica</name>
    <dbReference type="NCBI Taxonomy" id="428993"/>
    <lineage>
        <taxon>Bacteria</taxon>
        <taxon>Pseudomonadati</taxon>
        <taxon>Pseudomonadota</taxon>
        <taxon>Gammaproteobacteria</taxon>
        <taxon>Lysobacterales</taxon>
        <taxon>Lysobacteraceae</taxon>
        <taxon>Pseudoxanthomonas</taxon>
    </lineage>
</organism>
<sequence length="30" mass="3132">MWPFPALASDAVAAYGVCGEGRSSYPANED</sequence>
<accession>A0A1T5LVR5</accession>
<evidence type="ECO:0000313" key="2">
    <source>
        <dbReference type="Proteomes" id="UP000190341"/>
    </source>
</evidence>